<feature type="domain" description="C1q" evidence="4">
    <location>
        <begin position="82"/>
        <end position="221"/>
    </location>
</feature>
<dbReference type="Pfam" id="PF00386">
    <property type="entry name" value="C1q"/>
    <property type="match status" value="1"/>
</dbReference>
<dbReference type="Proteomes" id="UP000507470">
    <property type="component" value="Unassembled WGS sequence"/>
</dbReference>
<dbReference type="AlphaFoldDB" id="A0A6J8BA75"/>
<reference evidence="5 6" key="1">
    <citation type="submission" date="2020-06" db="EMBL/GenBank/DDBJ databases">
        <authorList>
            <person name="Li R."/>
            <person name="Bekaert M."/>
        </authorList>
    </citation>
    <scope>NUCLEOTIDE SEQUENCE [LARGE SCALE GENOMIC DNA]</scope>
    <source>
        <strain evidence="6">wild</strain>
    </source>
</reference>
<keyword evidence="6" id="KW-1185">Reference proteome</keyword>
<dbReference type="EMBL" id="CACVKT020002854">
    <property type="protein sequence ID" value="CAC5380240.1"/>
    <property type="molecule type" value="Genomic_DNA"/>
</dbReference>
<dbReference type="InterPro" id="IPR008983">
    <property type="entry name" value="Tumour_necrosis_fac-like_dom"/>
</dbReference>
<dbReference type="PANTHER" id="PTHR22923">
    <property type="entry name" value="CEREBELLIN-RELATED"/>
    <property type="match status" value="1"/>
</dbReference>
<proteinExistence type="predicted"/>
<dbReference type="InterPro" id="IPR050822">
    <property type="entry name" value="Cerebellin_Synaptic_Org"/>
</dbReference>
<evidence type="ECO:0000313" key="5">
    <source>
        <dbReference type="EMBL" id="CAC5380240.1"/>
    </source>
</evidence>
<protein>
    <recommendedName>
        <fullName evidence="4">C1q domain-containing protein</fullName>
    </recommendedName>
</protein>
<evidence type="ECO:0000256" key="3">
    <source>
        <dbReference type="ARBA" id="ARBA00022729"/>
    </source>
</evidence>
<evidence type="ECO:0000256" key="1">
    <source>
        <dbReference type="ARBA" id="ARBA00004613"/>
    </source>
</evidence>
<evidence type="ECO:0000256" key="2">
    <source>
        <dbReference type="ARBA" id="ARBA00022525"/>
    </source>
</evidence>
<dbReference type="Gene3D" id="2.60.120.40">
    <property type="match status" value="1"/>
</dbReference>
<accession>A0A6J8BA75</accession>
<comment type="subcellular location">
    <subcellularLocation>
        <location evidence="1">Secreted</location>
    </subcellularLocation>
</comment>
<name>A0A6J8BA75_MYTCO</name>
<dbReference type="SUPFAM" id="SSF49842">
    <property type="entry name" value="TNF-like"/>
    <property type="match status" value="1"/>
</dbReference>
<evidence type="ECO:0000313" key="6">
    <source>
        <dbReference type="Proteomes" id="UP000507470"/>
    </source>
</evidence>
<gene>
    <name evidence="5" type="ORF">MCOR_16215</name>
</gene>
<keyword evidence="3" id="KW-0732">Signal</keyword>
<dbReference type="PROSITE" id="PS50871">
    <property type="entry name" value="C1Q"/>
    <property type="match status" value="1"/>
</dbReference>
<dbReference type="PANTHER" id="PTHR22923:SF116">
    <property type="entry name" value="C1Q DOMAIN-CONTAINING PROTEIN"/>
    <property type="match status" value="1"/>
</dbReference>
<dbReference type="InterPro" id="IPR001073">
    <property type="entry name" value="C1q_dom"/>
</dbReference>
<dbReference type="OrthoDB" id="6145438at2759"/>
<dbReference type="SMART" id="SM00110">
    <property type="entry name" value="C1Q"/>
    <property type="match status" value="1"/>
</dbReference>
<dbReference type="GO" id="GO:0005576">
    <property type="term" value="C:extracellular region"/>
    <property type="evidence" value="ECO:0007669"/>
    <property type="project" value="UniProtKB-SubCell"/>
</dbReference>
<organism evidence="5 6">
    <name type="scientific">Mytilus coruscus</name>
    <name type="common">Sea mussel</name>
    <dbReference type="NCBI Taxonomy" id="42192"/>
    <lineage>
        <taxon>Eukaryota</taxon>
        <taxon>Metazoa</taxon>
        <taxon>Spiralia</taxon>
        <taxon>Lophotrochozoa</taxon>
        <taxon>Mollusca</taxon>
        <taxon>Bivalvia</taxon>
        <taxon>Autobranchia</taxon>
        <taxon>Pteriomorphia</taxon>
        <taxon>Mytilida</taxon>
        <taxon>Mytiloidea</taxon>
        <taxon>Mytilidae</taxon>
        <taxon>Mytilinae</taxon>
        <taxon>Mytilus</taxon>
    </lineage>
</organism>
<dbReference type="PRINTS" id="PR00007">
    <property type="entry name" value="COMPLEMNTC1Q"/>
</dbReference>
<sequence>MLKHYPMVHSPTDVVRDVIIDSSFNSNKLKKYTTIISTHGKKGKISNDFRKQLVSKEIKETSSIIKRLLLEITTAPTTTAPPLNMKVAFAAALSKTIDSLGSHQAVEYDEVITNEGNAYDARHGHFTAPLKGIYLLSAIIRVRDGKFAALELVKNGQRIDAMVADSRPDAHYSSQSRTFPYVLEQGDMVWLRSYSGHIGHELEGNASSLSNCFADVLLFPM</sequence>
<evidence type="ECO:0000259" key="4">
    <source>
        <dbReference type="PROSITE" id="PS50871"/>
    </source>
</evidence>
<keyword evidence="2" id="KW-0964">Secreted</keyword>